<evidence type="ECO:0000313" key="2">
    <source>
        <dbReference type="EMBL" id="KAA9134198.1"/>
    </source>
</evidence>
<evidence type="ECO:0008006" key="4">
    <source>
        <dbReference type="Google" id="ProtNLM"/>
    </source>
</evidence>
<organism evidence="2 3">
    <name type="scientific">Marinihelvus fidelis</name>
    <dbReference type="NCBI Taxonomy" id="2613842"/>
    <lineage>
        <taxon>Bacteria</taxon>
        <taxon>Pseudomonadati</taxon>
        <taxon>Pseudomonadota</taxon>
        <taxon>Gammaproteobacteria</taxon>
        <taxon>Chromatiales</taxon>
        <taxon>Wenzhouxiangellaceae</taxon>
        <taxon>Marinihelvus</taxon>
    </lineage>
</organism>
<dbReference type="EMBL" id="VYXP01000001">
    <property type="protein sequence ID" value="KAA9134198.1"/>
    <property type="molecule type" value="Genomic_DNA"/>
</dbReference>
<dbReference type="Pfam" id="PF19630">
    <property type="entry name" value="DUF6134"/>
    <property type="match status" value="1"/>
</dbReference>
<gene>
    <name evidence="2" type="ORF">F3N42_01245</name>
</gene>
<dbReference type="RefSeq" id="WP_150862561.1">
    <property type="nucleotide sequence ID" value="NZ_VYXP01000001.1"/>
</dbReference>
<feature type="signal peptide" evidence="1">
    <location>
        <begin position="1"/>
        <end position="22"/>
    </location>
</feature>
<dbReference type="InterPro" id="IPR045767">
    <property type="entry name" value="DUF6134"/>
</dbReference>
<protein>
    <recommendedName>
        <fullName evidence="4">DUF3108 domain-containing protein</fullName>
    </recommendedName>
</protein>
<sequence>MMRQAGCHAVMLALVASTTATASDPVLTESLHFQVYLDDREIGHHRFDVHAEGDTTRVHIEARFEVSWWVLTAYRYRHDNVETWQDDCLMALQSSTDDDGDEHRVDVRHAEGAVAISRAQGSDYTLQGCARTFAYWDVDALRSGPMINAQTGETVDVTVSQAMPDRLALNGDEVVAERRELNWSDGEITVWHTPDDGRWIGLQAPAPGGRTIRYVPVSSG</sequence>
<reference evidence="2 3" key="1">
    <citation type="submission" date="2019-09" db="EMBL/GenBank/DDBJ databases">
        <title>Wenzhouxiangella sp. Genome sequencing and assembly.</title>
        <authorList>
            <person name="Zhang R."/>
        </authorList>
    </citation>
    <scope>NUCLEOTIDE SEQUENCE [LARGE SCALE GENOMIC DNA]</scope>
    <source>
        <strain evidence="2 3">W260</strain>
    </source>
</reference>
<accession>A0A5N0TI80</accession>
<name>A0A5N0TI80_9GAMM</name>
<keyword evidence="1" id="KW-0732">Signal</keyword>
<keyword evidence="3" id="KW-1185">Reference proteome</keyword>
<feature type="chain" id="PRO_5024380477" description="DUF3108 domain-containing protein" evidence="1">
    <location>
        <begin position="23"/>
        <end position="220"/>
    </location>
</feature>
<evidence type="ECO:0000313" key="3">
    <source>
        <dbReference type="Proteomes" id="UP000325372"/>
    </source>
</evidence>
<dbReference type="AlphaFoldDB" id="A0A5N0TI80"/>
<dbReference type="Proteomes" id="UP000325372">
    <property type="component" value="Unassembled WGS sequence"/>
</dbReference>
<proteinExistence type="predicted"/>
<evidence type="ECO:0000256" key="1">
    <source>
        <dbReference type="SAM" id="SignalP"/>
    </source>
</evidence>
<comment type="caution">
    <text evidence="2">The sequence shown here is derived from an EMBL/GenBank/DDBJ whole genome shotgun (WGS) entry which is preliminary data.</text>
</comment>